<evidence type="ECO:0000313" key="9">
    <source>
        <dbReference type="Proteomes" id="UP000664369"/>
    </source>
</evidence>
<dbReference type="PROSITE" id="PS00137">
    <property type="entry name" value="SUBTILASE_HIS"/>
    <property type="match status" value="1"/>
</dbReference>
<dbReference type="PRINTS" id="PR00723">
    <property type="entry name" value="SUBTILISIN"/>
</dbReference>
<comment type="similarity">
    <text evidence="1 5">Belongs to the peptidase S8 family.</text>
</comment>
<keyword evidence="9" id="KW-1185">Reference proteome</keyword>
<evidence type="ECO:0000256" key="4">
    <source>
        <dbReference type="ARBA" id="ARBA00022825"/>
    </source>
</evidence>
<evidence type="ECO:0000256" key="6">
    <source>
        <dbReference type="SAM" id="SignalP"/>
    </source>
</evidence>
<evidence type="ECO:0000259" key="7">
    <source>
        <dbReference type="Pfam" id="PF00082"/>
    </source>
</evidence>
<dbReference type="InterPro" id="IPR036852">
    <property type="entry name" value="Peptidase_S8/S53_dom_sf"/>
</dbReference>
<dbReference type="PANTHER" id="PTHR43806">
    <property type="entry name" value="PEPTIDASE S8"/>
    <property type="match status" value="1"/>
</dbReference>
<keyword evidence="2 5" id="KW-0645">Protease</keyword>
<protein>
    <submittedName>
        <fullName evidence="8">S8 family serine peptidase</fullName>
    </submittedName>
</protein>
<evidence type="ECO:0000313" key="8">
    <source>
        <dbReference type="EMBL" id="MBO2010923.1"/>
    </source>
</evidence>
<evidence type="ECO:0000256" key="2">
    <source>
        <dbReference type="ARBA" id="ARBA00022670"/>
    </source>
</evidence>
<dbReference type="InterPro" id="IPR023828">
    <property type="entry name" value="Peptidase_S8_Ser-AS"/>
</dbReference>
<feature type="active site" description="Charge relay system" evidence="5">
    <location>
        <position position="293"/>
    </location>
</feature>
<dbReference type="InterPro" id="IPR015500">
    <property type="entry name" value="Peptidase_S8_subtilisin-rel"/>
</dbReference>
<evidence type="ECO:0000256" key="1">
    <source>
        <dbReference type="ARBA" id="ARBA00011073"/>
    </source>
</evidence>
<accession>A0ABS3QIR4</accession>
<dbReference type="Pfam" id="PF00082">
    <property type="entry name" value="Peptidase_S8"/>
    <property type="match status" value="1"/>
</dbReference>
<keyword evidence="3 5" id="KW-0378">Hydrolase</keyword>
<evidence type="ECO:0000256" key="5">
    <source>
        <dbReference type="PROSITE-ProRule" id="PRU01240"/>
    </source>
</evidence>
<dbReference type="EMBL" id="JAGETZ010000009">
    <property type="protein sequence ID" value="MBO2010923.1"/>
    <property type="molecule type" value="Genomic_DNA"/>
</dbReference>
<feature type="domain" description="Peptidase S8/S53" evidence="7">
    <location>
        <begin position="61"/>
        <end position="498"/>
    </location>
</feature>
<name>A0ABS3QIR4_9BACT</name>
<dbReference type="InterPro" id="IPR050131">
    <property type="entry name" value="Peptidase_S8_subtilisin-like"/>
</dbReference>
<dbReference type="InterPro" id="IPR000209">
    <property type="entry name" value="Peptidase_S8/S53_dom"/>
</dbReference>
<feature type="chain" id="PRO_5045756580" evidence="6">
    <location>
        <begin position="23"/>
        <end position="546"/>
    </location>
</feature>
<feature type="signal peptide" evidence="6">
    <location>
        <begin position="1"/>
        <end position="22"/>
    </location>
</feature>
<dbReference type="RefSeq" id="WP_208176620.1">
    <property type="nucleotide sequence ID" value="NZ_JAGETZ010000009.1"/>
</dbReference>
<comment type="caution">
    <text evidence="8">The sequence shown here is derived from an EMBL/GenBank/DDBJ whole genome shotgun (WGS) entry which is preliminary data.</text>
</comment>
<dbReference type="Proteomes" id="UP000664369">
    <property type="component" value="Unassembled WGS sequence"/>
</dbReference>
<dbReference type="InterPro" id="IPR022398">
    <property type="entry name" value="Peptidase_S8_His-AS"/>
</dbReference>
<keyword evidence="4 5" id="KW-0720">Serine protease</keyword>
<dbReference type="PROSITE" id="PS00138">
    <property type="entry name" value="SUBTILASE_SER"/>
    <property type="match status" value="1"/>
</dbReference>
<keyword evidence="6" id="KW-0732">Signal</keyword>
<gene>
    <name evidence="8" type="ORF">J4E00_17820</name>
</gene>
<evidence type="ECO:0000256" key="3">
    <source>
        <dbReference type="ARBA" id="ARBA00022801"/>
    </source>
</evidence>
<dbReference type="SUPFAM" id="SSF52743">
    <property type="entry name" value="Subtilisin-like"/>
    <property type="match status" value="1"/>
</dbReference>
<proteinExistence type="inferred from homology"/>
<dbReference type="Gene3D" id="3.40.50.200">
    <property type="entry name" value="Peptidase S8/S53 domain"/>
    <property type="match status" value="2"/>
</dbReference>
<sequence length="546" mass="59873">MLRPYPLFLVLWLLHFAGHAQAPLAQWHHLDPTADQTMGISTDRAYELLRSLPARPAARPIVVAVIDGGIDTAHVDLRHVLWHNPREVPANGRDDDRNGYADDVYGWNFTGGADGRNIFFNQKEETRLYARLKPLYEHQTLATVPPGKKAEFRLYEQAKRAYTTKRAAAEANYQDDAQELAKDLANVATLRQVYGVAVVDSGRLRQPPTAPDTALPRLAARYYQAVRGKFANLDSLTNQYGRYHAKLKRVLDYDYNLAYDPQPLVGEHPTDLAERHYGNPNVEADPRDHGVEHGTHCAGIIAADRANNLGVRGIAEQVRILSVRAIPNGDERDKDVANAIRYAVDNGASIVSMSFGKYFSPEKTVVDEAMRYANAKGVLLVHAAGNDHLNTDTTTQYPTGRFLNGQTIPNLITVGASARTNDEHLVATFSNYGQQLVDVFAPGVDIVSTYPNNQYHPGSGTSMACPVVAGIAAVLKVNFPHLTPADLKRIILASATPVHTQVRRPGTKTLVDFATLSRTGGIVNMYEAVRLASAVPVPAATAHCSK</sequence>
<dbReference type="PROSITE" id="PS51892">
    <property type="entry name" value="SUBTILASE"/>
    <property type="match status" value="1"/>
</dbReference>
<dbReference type="PANTHER" id="PTHR43806:SF11">
    <property type="entry name" value="CEREVISIN-RELATED"/>
    <property type="match status" value="1"/>
</dbReference>
<feature type="active site" description="Charge relay system" evidence="5">
    <location>
        <position position="67"/>
    </location>
</feature>
<organism evidence="8 9">
    <name type="scientific">Hymenobacter negativus</name>
    <dbReference type="NCBI Taxonomy" id="2795026"/>
    <lineage>
        <taxon>Bacteria</taxon>
        <taxon>Pseudomonadati</taxon>
        <taxon>Bacteroidota</taxon>
        <taxon>Cytophagia</taxon>
        <taxon>Cytophagales</taxon>
        <taxon>Hymenobacteraceae</taxon>
        <taxon>Hymenobacter</taxon>
    </lineage>
</organism>
<reference evidence="8 9" key="1">
    <citation type="submission" date="2021-03" db="EMBL/GenBank/DDBJ databases">
        <authorList>
            <person name="Kim M.K."/>
        </authorList>
    </citation>
    <scope>NUCLEOTIDE SEQUENCE [LARGE SCALE GENOMIC DNA]</scope>
    <source>
        <strain evidence="8 9">BT442</strain>
    </source>
</reference>
<feature type="active site" description="Charge relay system" evidence="5">
    <location>
        <position position="462"/>
    </location>
</feature>